<evidence type="ECO:0000313" key="1">
    <source>
        <dbReference type="EMBL" id="KAH3730475.1"/>
    </source>
</evidence>
<proteinExistence type="predicted"/>
<organism evidence="1 2">
    <name type="scientific">Dreissena polymorpha</name>
    <name type="common">Zebra mussel</name>
    <name type="synonym">Mytilus polymorpha</name>
    <dbReference type="NCBI Taxonomy" id="45954"/>
    <lineage>
        <taxon>Eukaryota</taxon>
        <taxon>Metazoa</taxon>
        <taxon>Spiralia</taxon>
        <taxon>Lophotrochozoa</taxon>
        <taxon>Mollusca</taxon>
        <taxon>Bivalvia</taxon>
        <taxon>Autobranchia</taxon>
        <taxon>Heteroconchia</taxon>
        <taxon>Euheterodonta</taxon>
        <taxon>Imparidentia</taxon>
        <taxon>Neoheterodontei</taxon>
        <taxon>Myida</taxon>
        <taxon>Dreissenoidea</taxon>
        <taxon>Dreissenidae</taxon>
        <taxon>Dreissena</taxon>
    </lineage>
</organism>
<keyword evidence="2" id="KW-1185">Reference proteome</keyword>
<comment type="caution">
    <text evidence="1">The sequence shown here is derived from an EMBL/GenBank/DDBJ whole genome shotgun (WGS) entry which is preliminary data.</text>
</comment>
<reference evidence="1" key="1">
    <citation type="journal article" date="2019" name="bioRxiv">
        <title>The Genome of the Zebra Mussel, Dreissena polymorpha: A Resource for Invasive Species Research.</title>
        <authorList>
            <person name="McCartney M.A."/>
            <person name="Auch B."/>
            <person name="Kono T."/>
            <person name="Mallez S."/>
            <person name="Zhang Y."/>
            <person name="Obille A."/>
            <person name="Becker A."/>
            <person name="Abrahante J.E."/>
            <person name="Garbe J."/>
            <person name="Badalamenti J.P."/>
            <person name="Herman A."/>
            <person name="Mangelson H."/>
            <person name="Liachko I."/>
            <person name="Sullivan S."/>
            <person name="Sone E.D."/>
            <person name="Koren S."/>
            <person name="Silverstein K.A.T."/>
            <person name="Beckman K.B."/>
            <person name="Gohl D.M."/>
        </authorList>
    </citation>
    <scope>NUCLEOTIDE SEQUENCE</scope>
    <source>
        <strain evidence="1">Duluth1</strain>
        <tissue evidence="1">Whole animal</tissue>
    </source>
</reference>
<name>A0A9D4CUJ8_DREPO</name>
<sequence length="54" mass="6053">MQPNGTFGDFQPRHMTNANVPDSYVIIVTSLMSHNSETETEAADKMPLLDWKVS</sequence>
<protein>
    <submittedName>
        <fullName evidence="1">Uncharacterized protein</fullName>
    </submittedName>
</protein>
<reference evidence="1" key="2">
    <citation type="submission" date="2020-11" db="EMBL/GenBank/DDBJ databases">
        <authorList>
            <person name="McCartney M.A."/>
            <person name="Auch B."/>
            <person name="Kono T."/>
            <person name="Mallez S."/>
            <person name="Becker A."/>
            <person name="Gohl D.M."/>
            <person name="Silverstein K.A.T."/>
            <person name="Koren S."/>
            <person name="Bechman K.B."/>
            <person name="Herman A."/>
            <person name="Abrahante J.E."/>
            <person name="Garbe J."/>
        </authorList>
    </citation>
    <scope>NUCLEOTIDE SEQUENCE</scope>
    <source>
        <strain evidence="1">Duluth1</strain>
        <tissue evidence="1">Whole animal</tissue>
    </source>
</reference>
<gene>
    <name evidence="1" type="ORF">DPMN_056464</name>
</gene>
<evidence type="ECO:0000313" key="2">
    <source>
        <dbReference type="Proteomes" id="UP000828390"/>
    </source>
</evidence>
<dbReference type="Proteomes" id="UP000828390">
    <property type="component" value="Unassembled WGS sequence"/>
</dbReference>
<dbReference type="AlphaFoldDB" id="A0A9D4CUJ8"/>
<dbReference type="EMBL" id="JAIWYP010000012">
    <property type="protein sequence ID" value="KAH3730475.1"/>
    <property type="molecule type" value="Genomic_DNA"/>
</dbReference>
<accession>A0A9D4CUJ8</accession>